<accession>A0AA88SYG6</accession>
<gene>
    <name evidence="2" type="ORF">Q5P01_005393</name>
</gene>
<proteinExistence type="predicted"/>
<feature type="region of interest" description="Disordered" evidence="1">
    <location>
        <begin position="1"/>
        <end position="60"/>
    </location>
</feature>
<reference evidence="2" key="1">
    <citation type="submission" date="2023-07" db="EMBL/GenBank/DDBJ databases">
        <title>Chromosome-level Genome Assembly of Striped Snakehead (Channa striata).</title>
        <authorList>
            <person name="Liu H."/>
        </authorList>
    </citation>
    <scope>NUCLEOTIDE SEQUENCE</scope>
    <source>
        <strain evidence="2">Gz</strain>
        <tissue evidence="2">Muscle</tissue>
    </source>
</reference>
<comment type="caution">
    <text evidence="2">The sequence shown here is derived from an EMBL/GenBank/DDBJ whole genome shotgun (WGS) entry which is preliminary data.</text>
</comment>
<dbReference type="AlphaFoldDB" id="A0AA88SYG6"/>
<organism evidence="2 3">
    <name type="scientific">Channa striata</name>
    <name type="common">Snakehead murrel</name>
    <name type="synonym">Ophicephalus striatus</name>
    <dbReference type="NCBI Taxonomy" id="64152"/>
    <lineage>
        <taxon>Eukaryota</taxon>
        <taxon>Metazoa</taxon>
        <taxon>Chordata</taxon>
        <taxon>Craniata</taxon>
        <taxon>Vertebrata</taxon>
        <taxon>Euteleostomi</taxon>
        <taxon>Actinopterygii</taxon>
        <taxon>Neopterygii</taxon>
        <taxon>Teleostei</taxon>
        <taxon>Neoteleostei</taxon>
        <taxon>Acanthomorphata</taxon>
        <taxon>Anabantaria</taxon>
        <taxon>Anabantiformes</taxon>
        <taxon>Channoidei</taxon>
        <taxon>Channidae</taxon>
        <taxon>Channa</taxon>
    </lineage>
</organism>
<sequence length="91" mass="9898">MVKLQSVLGSPTGPTRRAVRSEQRLDSASPHRASLSEPGSGLSGVLRRAEPPQHLGLTPCQVPGQGLSWRMGYLLNPRLCFSMRTLFFGPL</sequence>
<evidence type="ECO:0000313" key="2">
    <source>
        <dbReference type="EMBL" id="KAK2856658.1"/>
    </source>
</evidence>
<evidence type="ECO:0000313" key="3">
    <source>
        <dbReference type="Proteomes" id="UP001187415"/>
    </source>
</evidence>
<name>A0AA88SYG6_CHASR</name>
<keyword evidence="3" id="KW-1185">Reference proteome</keyword>
<dbReference type="Proteomes" id="UP001187415">
    <property type="component" value="Unassembled WGS sequence"/>
</dbReference>
<dbReference type="EMBL" id="JAUPFM010000003">
    <property type="protein sequence ID" value="KAK2856658.1"/>
    <property type="molecule type" value="Genomic_DNA"/>
</dbReference>
<protein>
    <submittedName>
        <fullName evidence="2">Uncharacterized protein</fullName>
    </submittedName>
</protein>
<evidence type="ECO:0000256" key="1">
    <source>
        <dbReference type="SAM" id="MobiDB-lite"/>
    </source>
</evidence>